<keyword evidence="3" id="KW-0342">GTP-binding</keyword>
<dbReference type="GO" id="GO:0031683">
    <property type="term" value="F:G-protein beta/gamma-subunit complex binding"/>
    <property type="evidence" value="ECO:0007669"/>
    <property type="project" value="InterPro"/>
</dbReference>
<accession>A0A0C3HAE9</accession>
<dbReference type="STRING" id="913774.A0A0C3HAE9"/>
<dbReference type="PROSITE" id="PS51882">
    <property type="entry name" value="G_ALPHA"/>
    <property type="match status" value="1"/>
</dbReference>
<evidence type="ECO:0000256" key="2">
    <source>
        <dbReference type="ARBA" id="ARBA00022741"/>
    </source>
</evidence>
<keyword evidence="2" id="KW-0547">Nucleotide-binding</keyword>
<dbReference type="GO" id="GO:0005737">
    <property type="term" value="C:cytoplasm"/>
    <property type="evidence" value="ECO:0007669"/>
    <property type="project" value="TreeGrafter"/>
</dbReference>
<keyword evidence="1" id="KW-0479">Metal-binding</keyword>
<keyword evidence="4" id="KW-0807">Transducer</keyword>
<dbReference type="FunFam" id="3.40.50.300:FF:000692">
    <property type="entry name" value="Guanine nucleotide-binding protein subunit alpha"/>
    <property type="match status" value="1"/>
</dbReference>
<reference evidence="5 6" key="1">
    <citation type="submission" date="2014-04" db="EMBL/GenBank/DDBJ databases">
        <authorList>
            <consortium name="DOE Joint Genome Institute"/>
            <person name="Kuo A."/>
            <person name="Martino E."/>
            <person name="Perotto S."/>
            <person name="Kohler A."/>
            <person name="Nagy L.G."/>
            <person name="Floudas D."/>
            <person name="Copeland A."/>
            <person name="Barry K.W."/>
            <person name="Cichocki N."/>
            <person name="Veneault-Fourrey C."/>
            <person name="LaButti K."/>
            <person name="Lindquist E.A."/>
            <person name="Lipzen A."/>
            <person name="Lundell T."/>
            <person name="Morin E."/>
            <person name="Murat C."/>
            <person name="Sun H."/>
            <person name="Tunlid A."/>
            <person name="Henrissat B."/>
            <person name="Grigoriev I.V."/>
            <person name="Hibbett D.S."/>
            <person name="Martin F."/>
            <person name="Nordberg H.P."/>
            <person name="Cantor M.N."/>
            <person name="Hua S.X."/>
        </authorList>
    </citation>
    <scope>NUCLEOTIDE SEQUENCE [LARGE SCALE GENOMIC DNA]</scope>
    <source>
        <strain evidence="5 6">Zn</strain>
    </source>
</reference>
<gene>
    <name evidence="5" type="ORF">OIDMADRAFT_17866</name>
</gene>
<protein>
    <submittedName>
        <fullName evidence="5">Uncharacterized protein</fullName>
    </submittedName>
</protein>
<dbReference type="Proteomes" id="UP000054321">
    <property type="component" value="Unassembled WGS sequence"/>
</dbReference>
<dbReference type="GO" id="GO:0005834">
    <property type="term" value="C:heterotrimeric G-protein complex"/>
    <property type="evidence" value="ECO:0007669"/>
    <property type="project" value="TreeGrafter"/>
</dbReference>
<dbReference type="InParanoid" id="A0A0C3HAE9"/>
<evidence type="ECO:0000313" key="6">
    <source>
        <dbReference type="Proteomes" id="UP000054321"/>
    </source>
</evidence>
<dbReference type="GO" id="GO:0001664">
    <property type="term" value="F:G protein-coupled receptor binding"/>
    <property type="evidence" value="ECO:0007669"/>
    <property type="project" value="TreeGrafter"/>
</dbReference>
<dbReference type="AlphaFoldDB" id="A0A0C3HAE9"/>
<dbReference type="HOGENOM" id="CLU_1797049_0_0_1"/>
<dbReference type="EMBL" id="KN832872">
    <property type="protein sequence ID" value="KIN05226.1"/>
    <property type="molecule type" value="Genomic_DNA"/>
</dbReference>
<dbReference type="Pfam" id="PF00503">
    <property type="entry name" value="G-alpha"/>
    <property type="match status" value="1"/>
</dbReference>
<name>A0A0C3HAE9_OIDMZ</name>
<dbReference type="GO" id="GO:0003924">
    <property type="term" value="F:GTPase activity"/>
    <property type="evidence" value="ECO:0007669"/>
    <property type="project" value="InterPro"/>
</dbReference>
<sequence>MHYFWDVTALLYTIDMSAYDEVLIENESATIMSANLDMFDRVANYSRYIHTEIVIFFTNISLFRQKIASGNRPIKKWFPAYEGGDLDADSGMDFFTDLVLRRNRVTSRVCVVEYIYEHDSEILLKLHRCMDIAFKQRKCRIEDA</sequence>
<dbReference type="InterPro" id="IPR001019">
    <property type="entry name" value="Gprotein_alpha_su"/>
</dbReference>
<organism evidence="5 6">
    <name type="scientific">Oidiodendron maius (strain Zn)</name>
    <dbReference type="NCBI Taxonomy" id="913774"/>
    <lineage>
        <taxon>Eukaryota</taxon>
        <taxon>Fungi</taxon>
        <taxon>Dikarya</taxon>
        <taxon>Ascomycota</taxon>
        <taxon>Pezizomycotina</taxon>
        <taxon>Leotiomycetes</taxon>
        <taxon>Leotiomycetes incertae sedis</taxon>
        <taxon>Myxotrichaceae</taxon>
        <taxon>Oidiodendron</taxon>
    </lineage>
</organism>
<keyword evidence="6" id="KW-1185">Reference proteome</keyword>
<dbReference type="InterPro" id="IPR027417">
    <property type="entry name" value="P-loop_NTPase"/>
</dbReference>
<dbReference type="GO" id="GO:0005525">
    <property type="term" value="F:GTP binding"/>
    <property type="evidence" value="ECO:0007669"/>
    <property type="project" value="UniProtKB-KW"/>
</dbReference>
<evidence type="ECO:0000256" key="3">
    <source>
        <dbReference type="ARBA" id="ARBA00023134"/>
    </source>
</evidence>
<dbReference type="GO" id="GO:0007188">
    <property type="term" value="P:adenylate cyclase-modulating G protein-coupled receptor signaling pathway"/>
    <property type="evidence" value="ECO:0007669"/>
    <property type="project" value="TreeGrafter"/>
</dbReference>
<dbReference type="PANTHER" id="PTHR10218:SF302">
    <property type="entry name" value="GUANINE NUCLEOTIDE-BINDING PROTEIN ALPHA-5 SUBUNIT"/>
    <property type="match status" value="1"/>
</dbReference>
<evidence type="ECO:0000313" key="5">
    <source>
        <dbReference type="EMBL" id="KIN05226.1"/>
    </source>
</evidence>
<evidence type="ECO:0000256" key="1">
    <source>
        <dbReference type="ARBA" id="ARBA00022723"/>
    </source>
</evidence>
<proteinExistence type="predicted"/>
<dbReference type="Gene3D" id="3.40.50.300">
    <property type="entry name" value="P-loop containing nucleotide triphosphate hydrolases"/>
    <property type="match status" value="1"/>
</dbReference>
<dbReference type="PANTHER" id="PTHR10218">
    <property type="entry name" value="GTP-BINDING PROTEIN ALPHA SUBUNIT"/>
    <property type="match status" value="1"/>
</dbReference>
<dbReference type="SUPFAM" id="SSF52540">
    <property type="entry name" value="P-loop containing nucleoside triphosphate hydrolases"/>
    <property type="match status" value="1"/>
</dbReference>
<reference evidence="6" key="2">
    <citation type="submission" date="2015-01" db="EMBL/GenBank/DDBJ databases">
        <title>Evolutionary Origins and Diversification of the Mycorrhizal Mutualists.</title>
        <authorList>
            <consortium name="DOE Joint Genome Institute"/>
            <consortium name="Mycorrhizal Genomics Consortium"/>
            <person name="Kohler A."/>
            <person name="Kuo A."/>
            <person name="Nagy L.G."/>
            <person name="Floudas D."/>
            <person name="Copeland A."/>
            <person name="Barry K.W."/>
            <person name="Cichocki N."/>
            <person name="Veneault-Fourrey C."/>
            <person name="LaButti K."/>
            <person name="Lindquist E.A."/>
            <person name="Lipzen A."/>
            <person name="Lundell T."/>
            <person name="Morin E."/>
            <person name="Murat C."/>
            <person name="Riley R."/>
            <person name="Ohm R."/>
            <person name="Sun H."/>
            <person name="Tunlid A."/>
            <person name="Henrissat B."/>
            <person name="Grigoriev I.V."/>
            <person name="Hibbett D.S."/>
            <person name="Martin F."/>
        </authorList>
    </citation>
    <scope>NUCLEOTIDE SEQUENCE [LARGE SCALE GENOMIC DNA]</scope>
    <source>
        <strain evidence="6">Zn</strain>
    </source>
</reference>
<dbReference type="GO" id="GO:0046872">
    <property type="term" value="F:metal ion binding"/>
    <property type="evidence" value="ECO:0007669"/>
    <property type="project" value="UniProtKB-KW"/>
</dbReference>
<evidence type="ECO:0000256" key="4">
    <source>
        <dbReference type="ARBA" id="ARBA00023224"/>
    </source>
</evidence>